<evidence type="ECO:0000259" key="17">
    <source>
        <dbReference type="Pfam" id="PF07992"/>
    </source>
</evidence>
<dbReference type="PRINTS" id="PR00368">
    <property type="entry name" value="FADPNR"/>
</dbReference>
<evidence type="ECO:0000256" key="13">
    <source>
        <dbReference type="ARBA" id="ARBA00060891"/>
    </source>
</evidence>
<evidence type="ECO:0000256" key="6">
    <source>
        <dbReference type="ARBA" id="ARBA00022946"/>
    </source>
</evidence>
<dbReference type="GO" id="GO:0070221">
    <property type="term" value="P:sulfide oxidation, using sulfide:quinone oxidoreductase"/>
    <property type="evidence" value="ECO:0007669"/>
    <property type="project" value="TreeGrafter"/>
</dbReference>
<keyword evidence="8" id="KW-0496">Mitochondrion</keyword>
<evidence type="ECO:0000256" key="2">
    <source>
        <dbReference type="ARBA" id="ARBA00004173"/>
    </source>
</evidence>
<dbReference type="EC" id="1.8.5.8" evidence="14"/>
<keyword evidence="7" id="KW-0560">Oxidoreductase</keyword>
<dbReference type="InterPro" id="IPR023753">
    <property type="entry name" value="FAD/NAD-binding_dom"/>
</dbReference>
<dbReference type="AlphaFoldDB" id="A0A7I4YBC4"/>
<dbReference type="GO" id="GO:0005739">
    <property type="term" value="C:mitochondrion"/>
    <property type="evidence" value="ECO:0007669"/>
    <property type="project" value="UniProtKB-SubCell"/>
</dbReference>
<dbReference type="PANTHER" id="PTHR10632:SF2">
    <property type="entry name" value="SULFIDE:QUINONE OXIDOREDUCTASE, MITOCHONDRIAL"/>
    <property type="match status" value="1"/>
</dbReference>
<dbReference type="Proteomes" id="UP000025227">
    <property type="component" value="Unplaced"/>
</dbReference>
<dbReference type="OMA" id="WCEVDFL"/>
<sequence length="426" mass="47886">MKLSVIRYGQHFRLVVVGGGAAGMGASHKFARKLPKFSVAVIEPNEKHYYQPGFTMVGGGWMTVEQNTRREKDLIHPKSVWIQDQVVKFEPKKNLVKLKNGDEITYDYMVLATGVQLRWDMIKGLPEALETPGVTSNYSPLHCTKTYKELTTVTSGNCIFTFPNTPIKCAGAPQKVCYYGEDIVRSRGYRDKTHFIYATSLPRLFGIEAYLSSLNAIAKSKDIDVRTRHSLVGVDTKNKIAKFELLDENCVPNGKISEIPYSLLHIGPPCSTPPAVRECRELTDEKGWVDVDPQNSKNFANVFAAGDCMNTGNAKTAAAVSSHLKTLDKNLSAVLEGKEPSAQYDGYASCPIVVSRSKAILAEFRPDGQRMETTPFNQSVARRHPWYMKRYLMPFLYWRFLVKGRWNGPATIRKMLHLWGLLPKVK</sequence>
<evidence type="ECO:0000256" key="5">
    <source>
        <dbReference type="ARBA" id="ARBA00022827"/>
    </source>
</evidence>
<evidence type="ECO:0000256" key="7">
    <source>
        <dbReference type="ARBA" id="ARBA00023002"/>
    </source>
</evidence>
<name>A0A7I4YBC4_HAECO</name>
<comment type="catalytic activity">
    <reaction evidence="11">
        <text>a quinone + hydrogen sulfide + glutathione + H(+) = S-sulfanylglutathione + a quinol</text>
        <dbReference type="Rhea" id="RHEA:55156"/>
        <dbReference type="ChEBI" id="CHEBI:15378"/>
        <dbReference type="ChEBI" id="CHEBI:24646"/>
        <dbReference type="ChEBI" id="CHEBI:29919"/>
        <dbReference type="ChEBI" id="CHEBI:57925"/>
        <dbReference type="ChEBI" id="CHEBI:58905"/>
        <dbReference type="ChEBI" id="CHEBI:132124"/>
        <dbReference type="EC" id="1.8.5.8"/>
    </reaction>
    <physiologicalReaction direction="left-to-right" evidence="11">
        <dbReference type="Rhea" id="RHEA:55157"/>
    </physiologicalReaction>
</comment>
<dbReference type="InterPro" id="IPR036188">
    <property type="entry name" value="FAD/NAD-bd_sf"/>
</dbReference>
<comment type="function">
    <text evidence="12">Catalyzes the oxidation of hydrogen sulfide with the help of a quinone, such as ubiquinone-10, giving rise to thiosulfate and ultimately to sulfane (molecular sulfur) atoms. Requires an additional electron acceptor; can use sulfite, sulfide or cyanide (in vitro). It is believed the in vivo electron acceptor is glutathione.</text>
</comment>
<feature type="domain" description="FAD/NAD(P)-binding" evidence="17">
    <location>
        <begin position="13"/>
        <end position="125"/>
    </location>
</feature>
<keyword evidence="4" id="KW-0874">Quinone</keyword>
<evidence type="ECO:0000256" key="15">
    <source>
        <dbReference type="ARBA" id="ARBA00070160"/>
    </source>
</evidence>
<evidence type="ECO:0000256" key="14">
    <source>
        <dbReference type="ARBA" id="ARBA00066447"/>
    </source>
</evidence>
<evidence type="ECO:0000256" key="12">
    <source>
        <dbReference type="ARBA" id="ARBA00059167"/>
    </source>
</evidence>
<comment type="catalytic activity">
    <reaction evidence="10">
        <text>ubiquinone-10 + hydrogen sulfide + glutathione + H(+) = S-sulfanylglutathione + ubiquinol-10</text>
        <dbReference type="Rhea" id="RHEA:62608"/>
        <dbReference type="ChEBI" id="CHEBI:15378"/>
        <dbReference type="ChEBI" id="CHEBI:29919"/>
        <dbReference type="ChEBI" id="CHEBI:46245"/>
        <dbReference type="ChEBI" id="CHEBI:57925"/>
        <dbReference type="ChEBI" id="CHEBI:58905"/>
        <dbReference type="ChEBI" id="CHEBI:64183"/>
    </reaction>
    <physiologicalReaction direction="left-to-right" evidence="10">
        <dbReference type="Rhea" id="RHEA:62609"/>
    </physiologicalReaction>
</comment>
<dbReference type="GO" id="GO:0106436">
    <property type="term" value="F:glutathione-dependent sulfide quinone oxidoreductase activity"/>
    <property type="evidence" value="ECO:0007669"/>
    <property type="project" value="UniProtKB-EC"/>
</dbReference>
<reference evidence="19" key="1">
    <citation type="submission" date="2020-12" db="UniProtKB">
        <authorList>
            <consortium name="WormBaseParasite"/>
        </authorList>
    </citation>
    <scope>IDENTIFICATION</scope>
    <source>
        <strain evidence="19">MHco3</strain>
    </source>
</reference>
<keyword evidence="5" id="KW-0274">FAD</keyword>
<accession>A0A7I4YBC4</accession>
<dbReference type="GO" id="GO:0071949">
    <property type="term" value="F:FAD binding"/>
    <property type="evidence" value="ECO:0007669"/>
    <property type="project" value="TreeGrafter"/>
</dbReference>
<organism evidence="18 19">
    <name type="scientific">Haemonchus contortus</name>
    <name type="common">Barber pole worm</name>
    <dbReference type="NCBI Taxonomy" id="6289"/>
    <lineage>
        <taxon>Eukaryota</taxon>
        <taxon>Metazoa</taxon>
        <taxon>Ecdysozoa</taxon>
        <taxon>Nematoda</taxon>
        <taxon>Chromadorea</taxon>
        <taxon>Rhabditida</taxon>
        <taxon>Rhabditina</taxon>
        <taxon>Rhabditomorpha</taxon>
        <taxon>Strongyloidea</taxon>
        <taxon>Trichostrongylidae</taxon>
        <taxon>Haemonchus</taxon>
    </lineage>
</organism>
<comment type="cofactor">
    <cofactor evidence="1">
        <name>FAD</name>
        <dbReference type="ChEBI" id="CHEBI:57692"/>
    </cofactor>
</comment>
<comment type="similarity">
    <text evidence="13">Belongs to the SQRD family.</text>
</comment>
<evidence type="ECO:0000256" key="1">
    <source>
        <dbReference type="ARBA" id="ARBA00001974"/>
    </source>
</evidence>
<evidence type="ECO:0000256" key="4">
    <source>
        <dbReference type="ARBA" id="ARBA00022719"/>
    </source>
</evidence>
<evidence type="ECO:0000256" key="8">
    <source>
        <dbReference type="ARBA" id="ARBA00023128"/>
    </source>
</evidence>
<keyword evidence="3" id="KW-0285">Flavoprotein</keyword>
<evidence type="ECO:0000313" key="18">
    <source>
        <dbReference type="Proteomes" id="UP000025227"/>
    </source>
</evidence>
<dbReference type="Gene3D" id="3.50.50.100">
    <property type="match status" value="1"/>
</dbReference>
<evidence type="ECO:0000313" key="19">
    <source>
        <dbReference type="WBParaSite" id="HCON_00073630-00001"/>
    </source>
</evidence>
<dbReference type="Pfam" id="PF07992">
    <property type="entry name" value="Pyr_redox_2"/>
    <property type="match status" value="1"/>
</dbReference>
<comment type="catalytic activity">
    <reaction evidence="9">
        <text>ubiquinone-10 + hydrogen sulfide + sulfite + 2 H(+) = ubiquinol-10 + thiosulfate</text>
        <dbReference type="Rhea" id="RHEA:38359"/>
        <dbReference type="ChEBI" id="CHEBI:15378"/>
        <dbReference type="ChEBI" id="CHEBI:17359"/>
        <dbReference type="ChEBI" id="CHEBI:29919"/>
        <dbReference type="ChEBI" id="CHEBI:33542"/>
        <dbReference type="ChEBI" id="CHEBI:46245"/>
        <dbReference type="ChEBI" id="CHEBI:64183"/>
    </reaction>
    <physiologicalReaction direction="left-to-right" evidence="9">
        <dbReference type="Rhea" id="RHEA:38360"/>
    </physiologicalReaction>
</comment>
<keyword evidence="6" id="KW-0809">Transit peptide</keyword>
<evidence type="ECO:0000256" key="3">
    <source>
        <dbReference type="ARBA" id="ARBA00022630"/>
    </source>
</evidence>
<dbReference type="FunFam" id="3.50.50.60:FF:000034">
    <property type="entry name" value="sulfide:quinone oxidoreductase, mitochondrial"/>
    <property type="match status" value="1"/>
</dbReference>
<evidence type="ECO:0000256" key="16">
    <source>
        <dbReference type="ARBA" id="ARBA00082958"/>
    </source>
</evidence>
<dbReference type="WBParaSite" id="HCON_00073630-00001">
    <property type="protein sequence ID" value="HCON_00073630-00001"/>
    <property type="gene ID" value="HCON_00073630"/>
</dbReference>
<dbReference type="PRINTS" id="PR00469">
    <property type="entry name" value="PNDRDTASEII"/>
</dbReference>
<dbReference type="InterPro" id="IPR015904">
    <property type="entry name" value="Sulphide_quinone_reductase"/>
</dbReference>
<keyword evidence="18" id="KW-1185">Reference proteome</keyword>
<proteinExistence type="inferred from homology"/>
<comment type="subcellular location">
    <subcellularLocation>
        <location evidence="2">Mitochondrion</location>
    </subcellularLocation>
</comment>
<protein>
    <recommendedName>
        <fullName evidence="15">Sulfide:quinone oxidoreductase, mitochondrial</fullName>
        <ecNumber evidence="14">1.8.5.8</ecNumber>
    </recommendedName>
    <alternativeName>
        <fullName evidence="16">Sulfide quinone oxidoreductase</fullName>
    </alternativeName>
</protein>
<dbReference type="GO" id="GO:0048038">
    <property type="term" value="F:quinone binding"/>
    <property type="evidence" value="ECO:0007669"/>
    <property type="project" value="UniProtKB-KW"/>
</dbReference>
<evidence type="ECO:0000256" key="11">
    <source>
        <dbReference type="ARBA" id="ARBA00052986"/>
    </source>
</evidence>
<dbReference type="PANTHER" id="PTHR10632">
    <property type="entry name" value="SULFIDE:QUINONE OXIDOREDUCTASE"/>
    <property type="match status" value="1"/>
</dbReference>
<evidence type="ECO:0000256" key="9">
    <source>
        <dbReference type="ARBA" id="ARBA00051038"/>
    </source>
</evidence>
<evidence type="ECO:0000256" key="10">
    <source>
        <dbReference type="ARBA" id="ARBA00052810"/>
    </source>
</evidence>
<dbReference type="OrthoDB" id="5376590at2759"/>
<dbReference type="GO" id="GO:0070224">
    <property type="term" value="F:sulfide:quinone oxidoreductase activity"/>
    <property type="evidence" value="ECO:0007669"/>
    <property type="project" value="TreeGrafter"/>
</dbReference>
<dbReference type="SUPFAM" id="SSF51905">
    <property type="entry name" value="FAD/NAD(P)-binding domain"/>
    <property type="match status" value="2"/>
</dbReference>